<sequence>GLISRGLQLEGQVVTEGEDLQMLVTSVQKNSSLPYLSTSAIQDRLKRTVLHCQEVTEMLSSHGVKREGQPEGAEPASKVFVQAHSQPESQTRIIQHHQMFFESGKLSLESPIEPQTQELRSSQLQSQLEATRGVQPQIHDKSPKDQRKAVCQVQHTELKQPLLSTVVGRKVQMKPQTEVQLISVDSSQTSSLGPSDLQAASANLSQKSGFGPLDTLRVISVEPNQTSDFRPSELQVASSQTSEFRPLDSFQVKSVDSGEARGFGPSDIQVIPVDSSQTSGNEQSNPLQSLSSTTSSPSMSLTSVTATQLRMPVEQHLGSPPKWQPQTSLATPYQRQKVLTKSHSLPQPHEPSQTLPVASLASCPSTLQTPVTATQQRTPIEQHIVSPPKWQPQTSITTLHQRQGVLSRSHSFPQPSEAQGVPHVPVQNEVYARAQALARSRLDKAKQHLQEHIQDVITVISTRDKSKKQAKKKQVVPRLLRPAVLETFLEAVKGMGDFCADAQLKDMDLLSQSVRAQWE</sequence>
<proteinExistence type="predicted"/>
<feature type="compositionally biased region" description="Polar residues" evidence="5">
    <location>
        <begin position="324"/>
        <end position="356"/>
    </location>
</feature>
<protein>
    <submittedName>
        <fullName evidence="6">Uncharacterized protein</fullName>
    </submittedName>
</protein>
<feature type="compositionally biased region" description="Low complexity" evidence="5">
    <location>
        <begin position="283"/>
        <end position="303"/>
    </location>
</feature>
<accession>A0ABD0NR57</accession>
<evidence type="ECO:0000313" key="6">
    <source>
        <dbReference type="EMBL" id="KAL0164389.1"/>
    </source>
</evidence>
<dbReference type="EMBL" id="JAMKFB020000020">
    <property type="protein sequence ID" value="KAL0164389.1"/>
    <property type="molecule type" value="Genomic_DNA"/>
</dbReference>
<feature type="non-terminal residue" evidence="6">
    <location>
        <position position="519"/>
    </location>
</feature>
<evidence type="ECO:0000256" key="4">
    <source>
        <dbReference type="ARBA" id="ARBA00023136"/>
    </source>
</evidence>
<comment type="caution">
    <text evidence="6">The sequence shown here is derived from an EMBL/GenBank/DDBJ whole genome shotgun (WGS) entry which is preliminary data.</text>
</comment>
<keyword evidence="4" id="KW-0472">Membrane</keyword>
<keyword evidence="3" id="KW-0677">Repeat</keyword>
<evidence type="ECO:0000313" key="7">
    <source>
        <dbReference type="Proteomes" id="UP001529510"/>
    </source>
</evidence>
<comment type="subcellular location">
    <subcellularLocation>
        <location evidence="1">Endomembrane system</location>
    </subcellularLocation>
</comment>
<dbReference type="Proteomes" id="UP001529510">
    <property type="component" value="Unassembled WGS sequence"/>
</dbReference>
<feature type="non-terminal residue" evidence="6">
    <location>
        <position position="1"/>
    </location>
</feature>
<feature type="compositionally biased region" description="Basic and acidic residues" evidence="5">
    <location>
        <begin position="138"/>
        <end position="148"/>
    </location>
</feature>
<evidence type="ECO:0000256" key="5">
    <source>
        <dbReference type="SAM" id="MobiDB-lite"/>
    </source>
</evidence>
<dbReference type="PANTHER" id="PTHR14514">
    <property type="entry name" value="PKA ANCHORING PROTEIN"/>
    <property type="match status" value="1"/>
</dbReference>
<dbReference type="AlphaFoldDB" id="A0ABD0NR57"/>
<feature type="compositionally biased region" description="Low complexity" evidence="5">
    <location>
        <begin position="115"/>
        <end position="128"/>
    </location>
</feature>
<feature type="region of interest" description="Disordered" evidence="5">
    <location>
        <begin position="113"/>
        <end position="148"/>
    </location>
</feature>
<name>A0ABD0NR57_CIRMR</name>
<organism evidence="6 7">
    <name type="scientific">Cirrhinus mrigala</name>
    <name type="common">Mrigala</name>
    <dbReference type="NCBI Taxonomy" id="683832"/>
    <lineage>
        <taxon>Eukaryota</taxon>
        <taxon>Metazoa</taxon>
        <taxon>Chordata</taxon>
        <taxon>Craniata</taxon>
        <taxon>Vertebrata</taxon>
        <taxon>Euteleostomi</taxon>
        <taxon>Actinopterygii</taxon>
        <taxon>Neopterygii</taxon>
        <taxon>Teleostei</taxon>
        <taxon>Ostariophysi</taxon>
        <taxon>Cypriniformes</taxon>
        <taxon>Cyprinidae</taxon>
        <taxon>Labeoninae</taxon>
        <taxon>Labeonini</taxon>
        <taxon>Cirrhinus</taxon>
    </lineage>
</organism>
<feature type="region of interest" description="Disordered" evidence="5">
    <location>
        <begin position="256"/>
        <end position="303"/>
    </location>
</feature>
<feature type="region of interest" description="Disordered" evidence="5">
    <location>
        <begin position="315"/>
        <end position="356"/>
    </location>
</feature>
<keyword evidence="2" id="KW-0597">Phosphoprotein</keyword>
<evidence type="ECO:0000256" key="1">
    <source>
        <dbReference type="ARBA" id="ARBA00004308"/>
    </source>
</evidence>
<gene>
    <name evidence="6" type="ORF">M9458_040142</name>
</gene>
<keyword evidence="7" id="KW-1185">Reference proteome</keyword>
<reference evidence="6 7" key="1">
    <citation type="submission" date="2024-05" db="EMBL/GenBank/DDBJ databases">
        <title>Genome sequencing and assembly of Indian major carp, Cirrhinus mrigala (Hamilton, 1822).</title>
        <authorList>
            <person name="Mohindra V."/>
            <person name="Chowdhury L.M."/>
            <person name="Lal K."/>
            <person name="Jena J.K."/>
        </authorList>
    </citation>
    <scope>NUCLEOTIDE SEQUENCE [LARGE SCALE GENOMIC DNA]</scope>
    <source>
        <strain evidence="6">CM1030</strain>
        <tissue evidence="6">Blood</tissue>
    </source>
</reference>
<feature type="region of interest" description="Disordered" evidence="5">
    <location>
        <begin position="222"/>
        <end position="243"/>
    </location>
</feature>
<evidence type="ECO:0000256" key="2">
    <source>
        <dbReference type="ARBA" id="ARBA00022553"/>
    </source>
</evidence>
<evidence type="ECO:0000256" key="3">
    <source>
        <dbReference type="ARBA" id="ARBA00022737"/>
    </source>
</evidence>
<dbReference type="PANTHER" id="PTHR14514:SF4">
    <property type="entry name" value="NESPRIN-2"/>
    <property type="match status" value="1"/>
</dbReference>